<evidence type="ECO:0000313" key="1">
    <source>
        <dbReference type="EMBL" id="SPQ94539.1"/>
    </source>
</evidence>
<protein>
    <submittedName>
        <fullName evidence="1">Uncharacterized protein</fullName>
    </submittedName>
</protein>
<name>A0A3P3Y2X4_PLABS</name>
<geneLocation type="mitochondrion" evidence="1"/>
<sequence length="300" mass="33894">MDNMEAAVAARCEETERRLRQGVWAAPPWCPACRSMCRGAITACAACSGWESTPRFTERRPKQFPMNELRPTLRLPPRSAPATPRRRVFSKNVGGVKLPTGKTVGDLMGRFRPLTPEVVRRRLRSIVPRPLGDLTEKRRRAVTATMAAQVHARLHDSLTAQVATASKASLDDPRHLTLDDLKRTLDLVEIDLGKAVPIEFDEIVTELRRCNKEQRTLEMTDWASSRALAVKYLLANRHSLPADHRARLTEQENLIWAQRERKLQWRVLDSVATGDFHTAAHIDAMRSKVPGPAAPVRRKR</sequence>
<gene>
    <name evidence="1" type="ORF">PLBR_LOCUS1754</name>
</gene>
<dbReference type="Proteomes" id="UP000290189">
    <property type="component" value="Unassembled WGS sequence"/>
</dbReference>
<proteinExistence type="predicted"/>
<evidence type="ECO:0000313" key="2">
    <source>
        <dbReference type="Proteomes" id="UP000290189"/>
    </source>
</evidence>
<dbReference type="EMBL" id="OVEO01000002">
    <property type="protein sequence ID" value="SPQ94539.1"/>
    <property type="molecule type" value="Genomic_DNA"/>
</dbReference>
<reference evidence="1 2" key="1">
    <citation type="submission" date="2018-03" db="EMBL/GenBank/DDBJ databases">
        <authorList>
            <person name="Fogelqvist J."/>
        </authorList>
    </citation>
    <scope>NUCLEOTIDE SEQUENCE [LARGE SCALE GENOMIC DNA]</scope>
</reference>
<organism evidence="1 2">
    <name type="scientific">Plasmodiophora brassicae</name>
    <name type="common">Clubroot disease agent</name>
    <dbReference type="NCBI Taxonomy" id="37360"/>
    <lineage>
        <taxon>Eukaryota</taxon>
        <taxon>Sar</taxon>
        <taxon>Rhizaria</taxon>
        <taxon>Endomyxa</taxon>
        <taxon>Phytomyxea</taxon>
        <taxon>Plasmodiophorida</taxon>
        <taxon>Plasmodiophoridae</taxon>
        <taxon>Plasmodiophora</taxon>
    </lineage>
</organism>
<dbReference type="AlphaFoldDB" id="A0A3P3Y2X4"/>
<keyword evidence="1" id="KW-0496">Mitochondrion</keyword>
<accession>A0A3P3Y2X4</accession>